<evidence type="ECO:0000256" key="6">
    <source>
        <dbReference type="ARBA" id="ARBA00023163"/>
    </source>
</evidence>
<comment type="similarity">
    <text evidence="2">Belongs to the mTERF family.</text>
</comment>
<dbReference type="AlphaFoldDB" id="A0A8K0K231"/>
<comment type="subcellular location">
    <subcellularLocation>
        <location evidence="1">Mitochondrion</location>
    </subcellularLocation>
</comment>
<reference evidence="8" key="2">
    <citation type="submission" date="2017-10" db="EMBL/GenBank/DDBJ databases">
        <title>Ladona fulva Genome sequencing and assembly.</title>
        <authorList>
            <person name="Murali S."/>
            <person name="Richards S."/>
            <person name="Bandaranaike D."/>
            <person name="Bellair M."/>
            <person name="Blankenburg K."/>
            <person name="Chao H."/>
            <person name="Dinh H."/>
            <person name="Doddapaneni H."/>
            <person name="Dugan-Rocha S."/>
            <person name="Elkadiri S."/>
            <person name="Gnanaolivu R."/>
            <person name="Hernandez B."/>
            <person name="Skinner E."/>
            <person name="Javaid M."/>
            <person name="Lee S."/>
            <person name="Li M."/>
            <person name="Ming W."/>
            <person name="Munidasa M."/>
            <person name="Muniz J."/>
            <person name="Nguyen L."/>
            <person name="Hughes D."/>
            <person name="Osuji N."/>
            <person name="Pu L.-L."/>
            <person name="Puazo M."/>
            <person name="Qu C."/>
            <person name="Quiroz J."/>
            <person name="Raj R."/>
            <person name="Weissenberger G."/>
            <person name="Xin Y."/>
            <person name="Zou X."/>
            <person name="Han Y."/>
            <person name="Worley K."/>
            <person name="Muzny D."/>
            <person name="Gibbs R."/>
        </authorList>
    </citation>
    <scope>NUCLEOTIDE SEQUENCE</scope>
    <source>
        <strain evidence="8">Sampled in the wild</strain>
    </source>
</reference>
<evidence type="ECO:0000313" key="8">
    <source>
        <dbReference type="EMBL" id="KAG8226869.1"/>
    </source>
</evidence>
<comment type="caution">
    <text evidence="8">The sequence shown here is derived from an EMBL/GenBank/DDBJ whole genome shotgun (WGS) entry which is preliminary data.</text>
</comment>
<name>A0A8K0K231_LADFU</name>
<dbReference type="GO" id="GO:0006390">
    <property type="term" value="P:mitochondrial transcription"/>
    <property type="evidence" value="ECO:0007669"/>
    <property type="project" value="TreeGrafter"/>
</dbReference>
<evidence type="ECO:0000256" key="4">
    <source>
        <dbReference type="ARBA" id="ARBA00023015"/>
    </source>
</evidence>
<dbReference type="PANTHER" id="PTHR13068:SF112">
    <property type="entry name" value="TRANSCRIPTION TERMINATION FACTOR 3, MITOCHONDRIAL"/>
    <property type="match status" value="1"/>
</dbReference>
<keyword evidence="5" id="KW-0496">Mitochondrion</keyword>
<evidence type="ECO:0000256" key="2">
    <source>
        <dbReference type="ARBA" id="ARBA00007692"/>
    </source>
</evidence>
<protein>
    <recommendedName>
        <fullName evidence="7">Transcription termination factor 3, mitochondrial</fullName>
    </recommendedName>
</protein>
<sequence>MNFIFLFLRDVYNIVPKMFRLGVSTHRLIKVAVPAFQNYEHHFHRAIVRKISNQAPSIDTKEKVENALTLRKELFTEIDDVVLNDVEGASSTSTDLVSSTANISLETFAPYIAPTFNIAAYVNKSTTLQELVKLGVDLYKWEKKKGVTEYILKLDFEKDMKPVIRFLHDNRVDADFLGNFLTKNPLIFKEEIENLQVRVNYLESKNFTSEMIGRVISGDPFWLMFSTQRIDRRLGHFQNTFHLSGEEIRRLATKLPRLITYSMNHIKGITFAVKEMMGFSESELKQILLLRPKVWMMKHESLIERFNYVHNEMGVPHEQLAKHPGIFSSRLHRIQQRHKFLDQFVPKPPDGKSRYDPKSIGYVSLDSLVAGNDAEFCCNIAKVSVESFNAFLKSL</sequence>
<dbReference type="GO" id="GO:0005739">
    <property type="term" value="C:mitochondrion"/>
    <property type="evidence" value="ECO:0007669"/>
    <property type="project" value="UniProtKB-SubCell"/>
</dbReference>
<evidence type="ECO:0000256" key="7">
    <source>
        <dbReference type="ARBA" id="ARBA00071275"/>
    </source>
</evidence>
<gene>
    <name evidence="8" type="ORF">J437_LFUL006578</name>
</gene>
<accession>A0A8K0K231</accession>
<dbReference type="InterPro" id="IPR038538">
    <property type="entry name" value="MTERF_sf"/>
</dbReference>
<evidence type="ECO:0000256" key="1">
    <source>
        <dbReference type="ARBA" id="ARBA00004173"/>
    </source>
</evidence>
<dbReference type="Proteomes" id="UP000792457">
    <property type="component" value="Unassembled WGS sequence"/>
</dbReference>
<reference evidence="8" key="1">
    <citation type="submission" date="2013-04" db="EMBL/GenBank/DDBJ databases">
        <authorList>
            <person name="Qu J."/>
            <person name="Murali S.C."/>
            <person name="Bandaranaike D."/>
            <person name="Bellair M."/>
            <person name="Blankenburg K."/>
            <person name="Chao H."/>
            <person name="Dinh H."/>
            <person name="Doddapaneni H."/>
            <person name="Downs B."/>
            <person name="Dugan-Rocha S."/>
            <person name="Elkadiri S."/>
            <person name="Gnanaolivu R.D."/>
            <person name="Hernandez B."/>
            <person name="Javaid M."/>
            <person name="Jayaseelan J.C."/>
            <person name="Lee S."/>
            <person name="Li M."/>
            <person name="Ming W."/>
            <person name="Munidasa M."/>
            <person name="Muniz J."/>
            <person name="Nguyen L."/>
            <person name="Ongeri F."/>
            <person name="Osuji N."/>
            <person name="Pu L.-L."/>
            <person name="Puazo M."/>
            <person name="Qu C."/>
            <person name="Quiroz J."/>
            <person name="Raj R."/>
            <person name="Weissenberger G."/>
            <person name="Xin Y."/>
            <person name="Zou X."/>
            <person name="Han Y."/>
            <person name="Richards S."/>
            <person name="Worley K."/>
            <person name="Muzny D."/>
            <person name="Gibbs R."/>
        </authorList>
    </citation>
    <scope>NUCLEOTIDE SEQUENCE</scope>
    <source>
        <strain evidence="8">Sampled in the wild</strain>
    </source>
</reference>
<dbReference type="OrthoDB" id="637682at2759"/>
<dbReference type="SMART" id="SM00733">
    <property type="entry name" value="Mterf"/>
    <property type="match status" value="5"/>
</dbReference>
<dbReference type="FunFam" id="1.25.70.10:FF:000002">
    <property type="entry name" value="transcription termination factor 3, mitochondrial"/>
    <property type="match status" value="1"/>
</dbReference>
<dbReference type="GO" id="GO:0006355">
    <property type="term" value="P:regulation of DNA-templated transcription"/>
    <property type="evidence" value="ECO:0007669"/>
    <property type="project" value="UniProtKB-ARBA"/>
</dbReference>
<evidence type="ECO:0000313" key="9">
    <source>
        <dbReference type="Proteomes" id="UP000792457"/>
    </source>
</evidence>
<evidence type="ECO:0000256" key="3">
    <source>
        <dbReference type="ARBA" id="ARBA00022946"/>
    </source>
</evidence>
<keyword evidence="6" id="KW-0804">Transcription</keyword>
<organism evidence="8 9">
    <name type="scientific">Ladona fulva</name>
    <name type="common">Scarce chaser dragonfly</name>
    <name type="synonym">Libellula fulva</name>
    <dbReference type="NCBI Taxonomy" id="123851"/>
    <lineage>
        <taxon>Eukaryota</taxon>
        <taxon>Metazoa</taxon>
        <taxon>Ecdysozoa</taxon>
        <taxon>Arthropoda</taxon>
        <taxon>Hexapoda</taxon>
        <taxon>Insecta</taxon>
        <taxon>Pterygota</taxon>
        <taxon>Palaeoptera</taxon>
        <taxon>Odonata</taxon>
        <taxon>Epiprocta</taxon>
        <taxon>Anisoptera</taxon>
        <taxon>Libelluloidea</taxon>
        <taxon>Libellulidae</taxon>
        <taxon>Ladona</taxon>
    </lineage>
</organism>
<keyword evidence="4" id="KW-0805">Transcription regulation</keyword>
<dbReference type="GO" id="GO:0003676">
    <property type="term" value="F:nucleic acid binding"/>
    <property type="evidence" value="ECO:0007669"/>
    <property type="project" value="InterPro"/>
</dbReference>
<proteinExistence type="inferred from homology"/>
<dbReference type="EMBL" id="KZ308300">
    <property type="protein sequence ID" value="KAG8226869.1"/>
    <property type="molecule type" value="Genomic_DNA"/>
</dbReference>
<dbReference type="PANTHER" id="PTHR13068">
    <property type="entry name" value="CGI-12 PROTEIN-RELATED"/>
    <property type="match status" value="1"/>
</dbReference>
<dbReference type="Gene3D" id="1.25.70.10">
    <property type="entry name" value="Transcription termination factor 3, mitochondrial"/>
    <property type="match status" value="1"/>
</dbReference>
<keyword evidence="3" id="KW-0809">Transit peptide</keyword>
<dbReference type="GO" id="GO:0061668">
    <property type="term" value="P:mitochondrial ribosome assembly"/>
    <property type="evidence" value="ECO:0007669"/>
    <property type="project" value="TreeGrafter"/>
</dbReference>
<dbReference type="Pfam" id="PF02536">
    <property type="entry name" value="mTERF"/>
    <property type="match status" value="1"/>
</dbReference>
<keyword evidence="9" id="KW-1185">Reference proteome</keyword>
<evidence type="ECO:0000256" key="5">
    <source>
        <dbReference type="ARBA" id="ARBA00023128"/>
    </source>
</evidence>
<dbReference type="InterPro" id="IPR003690">
    <property type="entry name" value="MTERF"/>
</dbReference>